<dbReference type="AlphaFoldDB" id="A0A139X1B9"/>
<evidence type="ECO:0000313" key="1">
    <source>
        <dbReference type="EMBL" id="KYC38456.1"/>
    </source>
</evidence>
<accession>A0A139X1B9</accession>
<dbReference type="EMBL" id="ANNX02000040">
    <property type="protein sequence ID" value="KYC38456.1"/>
    <property type="molecule type" value="Genomic_DNA"/>
</dbReference>
<reference evidence="1 2" key="1">
    <citation type="journal article" date="2013" name="Genome Biol. Evol.">
        <title>Genomes of Stigonematalean cyanobacteria (subsection V) and the evolution of oxygenic photosynthesis from prokaryotes to plastids.</title>
        <authorList>
            <person name="Dagan T."/>
            <person name="Roettger M."/>
            <person name="Stucken K."/>
            <person name="Landan G."/>
            <person name="Koch R."/>
            <person name="Major P."/>
            <person name="Gould S.B."/>
            <person name="Goremykin V.V."/>
            <person name="Rippka R."/>
            <person name="Tandeau de Marsac N."/>
            <person name="Gugger M."/>
            <person name="Lockhart P.J."/>
            <person name="Allen J.F."/>
            <person name="Brune I."/>
            <person name="Maus I."/>
            <person name="Puhler A."/>
            <person name="Martin W.F."/>
        </authorList>
    </citation>
    <scope>NUCLEOTIDE SEQUENCE [LARGE SCALE GENOMIC DNA]</scope>
    <source>
        <strain evidence="1 2">PCC 7110</strain>
    </source>
</reference>
<proteinExistence type="predicted"/>
<name>A0A139X1B9_9CYAN</name>
<dbReference type="NCBIfam" id="NF038122">
    <property type="entry name" value="metallo_LGF"/>
    <property type="match status" value="1"/>
</dbReference>
<comment type="caution">
    <text evidence="1">The sequence shown here is derived from an EMBL/GenBank/DDBJ whole genome shotgun (WGS) entry which is preliminary data.</text>
</comment>
<evidence type="ECO:0008006" key="3">
    <source>
        <dbReference type="Google" id="ProtNLM"/>
    </source>
</evidence>
<sequence length="496" mass="55254">MKSIRNHKSLIYGRRNRIKPDTHFRKWFLLLPLLFCIAVIGNLTLAQAKTTYTTRSTTNTNIQVYYGAEITSTQMIATEVAAKLWSEFLADDVTIKLFVTTTSQMPKGVLGSATGEMLLPQTSYQDFLSKFSVDKKSQNDRTAYTNFQKEENQDVSELNVMVNDRLVSGIDDINLASANAKALGILSSNNPDYDGHIVLNKLIDASSGIPLTWSYNFTNNQIPSNTLDFLSTVVHEMGHTLGFISGVDNPNLKLAIKNEKMLGIPITESDVEDSITPLDLYRFSSQSRNNIVPGDRGSPSIKGIPDLSIGKNSFFTFNRGFSKVEDMSTGEDTTLGGDGNQASHWKQNKNAIMEPYLEAGKREAIARADLIALDLIGWDLRSEAMSLDQLAAILPTLYNQAKATAEDKIANSSTWILTEPPRLINPITIDVNNSNDSINNNDDDDDDDTLLSVYSQDSAIAEFCNNSQNNNTSQCIRWRTFGFAKWREYYREIGLK</sequence>
<organism evidence="1 2">
    <name type="scientific">Scytonema hofmannii PCC 7110</name>
    <dbReference type="NCBI Taxonomy" id="128403"/>
    <lineage>
        <taxon>Bacteria</taxon>
        <taxon>Bacillati</taxon>
        <taxon>Cyanobacteriota</taxon>
        <taxon>Cyanophyceae</taxon>
        <taxon>Nostocales</taxon>
        <taxon>Scytonemataceae</taxon>
        <taxon>Scytonema</taxon>
    </lineage>
</organism>
<dbReference type="Proteomes" id="UP000076925">
    <property type="component" value="Unassembled WGS sequence"/>
</dbReference>
<dbReference type="STRING" id="128403.WA1_35255"/>
<gene>
    <name evidence="1" type="ORF">WA1_35255</name>
</gene>
<keyword evidence="2" id="KW-1185">Reference proteome</keyword>
<protein>
    <recommendedName>
        <fullName evidence="3">Peptidase M10 metallopeptidase domain-containing protein</fullName>
    </recommendedName>
</protein>
<evidence type="ECO:0000313" key="2">
    <source>
        <dbReference type="Proteomes" id="UP000076925"/>
    </source>
</evidence>
<dbReference type="SUPFAM" id="SSF55486">
    <property type="entry name" value="Metalloproteases ('zincins'), catalytic domain"/>
    <property type="match status" value="2"/>
</dbReference>